<dbReference type="GO" id="GO:0000976">
    <property type="term" value="F:transcription cis-regulatory region binding"/>
    <property type="evidence" value="ECO:0007669"/>
    <property type="project" value="TreeGrafter"/>
</dbReference>
<dbReference type="InterPro" id="IPR005119">
    <property type="entry name" value="LysR_subst-bd"/>
</dbReference>
<gene>
    <name evidence="6" type="ORF">GM1_001_00890</name>
</gene>
<dbReference type="PRINTS" id="PR00039">
    <property type="entry name" value="HTHLYSR"/>
</dbReference>
<organism evidence="6 7">
    <name type="scientific">Gordonia malaquae NBRC 108250</name>
    <dbReference type="NCBI Taxonomy" id="1223542"/>
    <lineage>
        <taxon>Bacteria</taxon>
        <taxon>Bacillati</taxon>
        <taxon>Actinomycetota</taxon>
        <taxon>Actinomycetes</taxon>
        <taxon>Mycobacteriales</taxon>
        <taxon>Gordoniaceae</taxon>
        <taxon>Gordonia</taxon>
    </lineage>
</organism>
<dbReference type="InterPro" id="IPR036390">
    <property type="entry name" value="WH_DNA-bd_sf"/>
</dbReference>
<dbReference type="EMBL" id="BAOP01000001">
    <property type="protein sequence ID" value="GAC77964.1"/>
    <property type="molecule type" value="Genomic_DNA"/>
</dbReference>
<evidence type="ECO:0000256" key="1">
    <source>
        <dbReference type="ARBA" id="ARBA00009437"/>
    </source>
</evidence>
<dbReference type="PANTHER" id="PTHR30126">
    <property type="entry name" value="HTH-TYPE TRANSCRIPTIONAL REGULATOR"/>
    <property type="match status" value="1"/>
</dbReference>
<evidence type="ECO:0000313" key="6">
    <source>
        <dbReference type="EMBL" id="GAC77964.1"/>
    </source>
</evidence>
<evidence type="ECO:0000313" key="7">
    <source>
        <dbReference type="Proteomes" id="UP000035009"/>
    </source>
</evidence>
<dbReference type="Pfam" id="PF03466">
    <property type="entry name" value="LysR_substrate"/>
    <property type="match status" value="1"/>
</dbReference>
<protein>
    <submittedName>
        <fullName evidence="6">Putative LysR family transcriptional regulator</fullName>
    </submittedName>
</protein>
<evidence type="ECO:0000256" key="4">
    <source>
        <dbReference type="ARBA" id="ARBA00023163"/>
    </source>
</evidence>
<keyword evidence="2" id="KW-0805">Transcription regulation</keyword>
<dbReference type="PANTHER" id="PTHR30126:SF39">
    <property type="entry name" value="HTH-TYPE TRANSCRIPTIONAL REGULATOR CYSL"/>
    <property type="match status" value="1"/>
</dbReference>
<dbReference type="InterPro" id="IPR036388">
    <property type="entry name" value="WH-like_DNA-bd_sf"/>
</dbReference>
<dbReference type="eggNOG" id="COG0583">
    <property type="taxonomic scope" value="Bacteria"/>
</dbReference>
<keyword evidence="4" id="KW-0804">Transcription</keyword>
<keyword evidence="3" id="KW-0238">DNA-binding</keyword>
<dbReference type="CDD" id="cd05466">
    <property type="entry name" value="PBP2_LTTR_substrate"/>
    <property type="match status" value="1"/>
</dbReference>
<dbReference type="STRING" id="410332.SAMN04488550_3352"/>
<proteinExistence type="inferred from homology"/>
<dbReference type="Proteomes" id="UP000035009">
    <property type="component" value="Unassembled WGS sequence"/>
</dbReference>
<evidence type="ECO:0000256" key="3">
    <source>
        <dbReference type="ARBA" id="ARBA00023125"/>
    </source>
</evidence>
<dbReference type="AlphaFoldDB" id="M3VCW4"/>
<comment type="caution">
    <text evidence="6">The sequence shown here is derived from an EMBL/GenBank/DDBJ whole genome shotgun (WGS) entry which is preliminary data.</text>
</comment>
<dbReference type="Gene3D" id="1.10.10.10">
    <property type="entry name" value="Winged helix-like DNA-binding domain superfamily/Winged helix DNA-binding domain"/>
    <property type="match status" value="1"/>
</dbReference>
<feature type="domain" description="HTH lysR-type" evidence="5">
    <location>
        <begin position="9"/>
        <end position="66"/>
    </location>
</feature>
<dbReference type="OrthoDB" id="8417889at2"/>
<evidence type="ECO:0000259" key="5">
    <source>
        <dbReference type="PROSITE" id="PS50931"/>
    </source>
</evidence>
<dbReference type="InterPro" id="IPR000847">
    <property type="entry name" value="LysR_HTH_N"/>
</dbReference>
<name>M3VCW4_GORML</name>
<dbReference type="PROSITE" id="PS50931">
    <property type="entry name" value="HTH_LYSR"/>
    <property type="match status" value="1"/>
</dbReference>
<keyword evidence="7" id="KW-1185">Reference proteome</keyword>
<evidence type="ECO:0000256" key="2">
    <source>
        <dbReference type="ARBA" id="ARBA00023015"/>
    </source>
</evidence>
<comment type="similarity">
    <text evidence="1">Belongs to the LysR transcriptional regulatory family.</text>
</comment>
<dbReference type="SUPFAM" id="SSF53850">
    <property type="entry name" value="Periplasmic binding protein-like II"/>
    <property type="match status" value="1"/>
</dbReference>
<dbReference type="RefSeq" id="WP_008375755.1">
    <property type="nucleotide sequence ID" value="NZ_BAOP01000001.1"/>
</dbReference>
<reference evidence="6 7" key="1">
    <citation type="submission" date="2013-02" db="EMBL/GenBank/DDBJ databases">
        <title>Whole genome shotgun sequence of Gordonia malaquae NBRC 108250.</title>
        <authorList>
            <person name="Yoshida I."/>
            <person name="Hosoyama A."/>
            <person name="Tsuchikane K."/>
            <person name="Ando Y."/>
            <person name="Baba S."/>
            <person name="Ohji S."/>
            <person name="Hamada M."/>
            <person name="Tamura T."/>
            <person name="Yamazoe A."/>
            <person name="Yamazaki S."/>
            <person name="Fujita N."/>
        </authorList>
    </citation>
    <scope>NUCLEOTIDE SEQUENCE [LARGE SCALE GENOMIC DNA]</scope>
    <source>
        <strain evidence="6 7">NBRC 108250</strain>
    </source>
</reference>
<dbReference type="SUPFAM" id="SSF46785">
    <property type="entry name" value="Winged helix' DNA-binding domain"/>
    <property type="match status" value="1"/>
</dbReference>
<accession>M3VCW4</accession>
<dbReference type="GO" id="GO:0003700">
    <property type="term" value="F:DNA-binding transcription factor activity"/>
    <property type="evidence" value="ECO:0007669"/>
    <property type="project" value="InterPro"/>
</dbReference>
<dbReference type="Pfam" id="PF00126">
    <property type="entry name" value="HTH_1"/>
    <property type="match status" value="1"/>
</dbReference>
<dbReference type="Gene3D" id="3.40.190.10">
    <property type="entry name" value="Periplasmic binding protein-like II"/>
    <property type="match status" value="2"/>
</dbReference>
<sequence>MGSSHDRRLPLDYLRTVVAVYRTGSFSAASRRLRISQPTVTNHVRLVEEHFGQPLFVRTAAGVSPTPTGHEIVVQTVHHIDSVERVIRGSGAGDPSGRPVTLGGPPEYVALHVLPALSRIRVGLPRIDVALGESADLMSRLEAGELDLVITTVRPRGADITSWPLADEEFWLVGAPEFGLAGAPFSRIDAAPLIAYNRELAIIRRYWNTVFESEPRFDPVMTIPDLTSIRAAAVAGLGITVLPSYLVADDVNAGRLVRIDEVAEPPINTIFLAASSALLAARPRVAMLAQMLANEVKSSWEAE</sequence>